<keyword evidence="4" id="KW-1185">Reference proteome</keyword>
<keyword evidence="1" id="KW-0175">Coiled coil</keyword>
<dbReference type="KEGG" id="bbel:109478465"/>
<feature type="compositionally biased region" description="Acidic residues" evidence="2">
    <location>
        <begin position="266"/>
        <end position="276"/>
    </location>
</feature>
<dbReference type="AlphaFoldDB" id="A0A6P4ZNH0"/>
<evidence type="ECO:0000256" key="2">
    <source>
        <dbReference type="SAM" id="MobiDB-lite"/>
    </source>
</evidence>
<dbReference type="GeneID" id="109478465"/>
<feature type="coiled-coil region" evidence="1">
    <location>
        <begin position="109"/>
        <end position="136"/>
    </location>
</feature>
<dbReference type="RefSeq" id="XP_019635559.1">
    <property type="nucleotide sequence ID" value="XM_019780000.1"/>
</dbReference>
<keyword evidence="3" id="KW-0732">Signal</keyword>
<reference evidence="5" key="1">
    <citation type="submission" date="2025-08" db="UniProtKB">
        <authorList>
            <consortium name="RefSeq"/>
        </authorList>
    </citation>
    <scope>IDENTIFICATION</scope>
    <source>
        <tissue evidence="5">Gonad</tissue>
    </source>
</reference>
<proteinExistence type="predicted"/>
<dbReference type="Proteomes" id="UP000515135">
    <property type="component" value="Unplaced"/>
</dbReference>
<evidence type="ECO:0000313" key="4">
    <source>
        <dbReference type="Proteomes" id="UP000515135"/>
    </source>
</evidence>
<name>A0A6P4ZNH0_BRABE</name>
<gene>
    <name evidence="5" type="primary">LOC109478465</name>
</gene>
<organism evidence="4 5">
    <name type="scientific">Branchiostoma belcheri</name>
    <name type="common">Amphioxus</name>
    <dbReference type="NCBI Taxonomy" id="7741"/>
    <lineage>
        <taxon>Eukaryota</taxon>
        <taxon>Metazoa</taxon>
        <taxon>Chordata</taxon>
        <taxon>Cephalochordata</taxon>
        <taxon>Leptocardii</taxon>
        <taxon>Amphioxiformes</taxon>
        <taxon>Branchiostomatidae</taxon>
        <taxon>Branchiostoma</taxon>
    </lineage>
</organism>
<evidence type="ECO:0000256" key="1">
    <source>
        <dbReference type="SAM" id="Coils"/>
    </source>
</evidence>
<evidence type="ECO:0000313" key="5">
    <source>
        <dbReference type="RefSeq" id="XP_019635559.1"/>
    </source>
</evidence>
<accession>A0A6P4ZNH0</accession>
<evidence type="ECO:0000256" key="3">
    <source>
        <dbReference type="SAM" id="SignalP"/>
    </source>
</evidence>
<sequence>MKSIVTCLLFLALLCVLRDVYSAAVGKGEKQLLNQLGDKLKFNENEEKAVEELIADEKGQTDYEKNNDLFRVQVDQIVEKLKVLDDDEIQRVRHLFTKKLGNVATDKIFLEAHRIYQDQQQEIRELEEDLWLDKDEDEAFAKLVEDMETGKDPYKESNKTLYGIGQFASSVTHLPKDEQELVRDLIMNRYGEEKGKRLLDKMHEISNHVDDLLETDWAYTDEVLDTEEEDVGEGRQFWKNLGVKVPDALLVEDPWATGDPALEEAWKEEEEEEEKDAEQTSRFWKNLGVGAPGTRNEK</sequence>
<dbReference type="OrthoDB" id="10043065at2759"/>
<feature type="signal peptide" evidence="3">
    <location>
        <begin position="1"/>
        <end position="22"/>
    </location>
</feature>
<feature type="chain" id="PRO_5027538180" evidence="3">
    <location>
        <begin position="23"/>
        <end position="298"/>
    </location>
</feature>
<protein>
    <submittedName>
        <fullName evidence="5">Uncharacterized protein LOC109478465</fullName>
    </submittedName>
</protein>
<feature type="region of interest" description="Disordered" evidence="2">
    <location>
        <begin position="264"/>
        <end position="298"/>
    </location>
</feature>